<dbReference type="EMBL" id="MU864968">
    <property type="protein sequence ID" value="KAK4462750.1"/>
    <property type="molecule type" value="Genomic_DNA"/>
</dbReference>
<dbReference type="AlphaFoldDB" id="A0AAV9HRW0"/>
<name>A0AAV9HRW0_9PEZI</name>
<dbReference type="Proteomes" id="UP001321749">
    <property type="component" value="Unassembled WGS sequence"/>
</dbReference>
<reference evidence="1" key="1">
    <citation type="journal article" date="2023" name="Mol. Phylogenet. Evol.">
        <title>Genome-scale phylogeny and comparative genomics of the fungal order Sordariales.</title>
        <authorList>
            <person name="Hensen N."/>
            <person name="Bonometti L."/>
            <person name="Westerberg I."/>
            <person name="Brannstrom I.O."/>
            <person name="Guillou S."/>
            <person name="Cros-Aarteil S."/>
            <person name="Calhoun S."/>
            <person name="Haridas S."/>
            <person name="Kuo A."/>
            <person name="Mondo S."/>
            <person name="Pangilinan J."/>
            <person name="Riley R."/>
            <person name="LaButti K."/>
            <person name="Andreopoulos B."/>
            <person name="Lipzen A."/>
            <person name="Chen C."/>
            <person name="Yan M."/>
            <person name="Daum C."/>
            <person name="Ng V."/>
            <person name="Clum A."/>
            <person name="Steindorff A."/>
            <person name="Ohm R.A."/>
            <person name="Martin F."/>
            <person name="Silar P."/>
            <person name="Natvig D.O."/>
            <person name="Lalanne C."/>
            <person name="Gautier V."/>
            <person name="Ament-Velasquez S.L."/>
            <person name="Kruys A."/>
            <person name="Hutchinson M.I."/>
            <person name="Powell A.J."/>
            <person name="Barry K."/>
            <person name="Miller A.N."/>
            <person name="Grigoriev I.V."/>
            <person name="Debuchy R."/>
            <person name="Gladieux P."/>
            <person name="Hiltunen Thoren M."/>
            <person name="Johannesson H."/>
        </authorList>
    </citation>
    <scope>NUCLEOTIDE SEQUENCE</scope>
    <source>
        <strain evidence="1">PSN324</strain>
    </source>
</reference>
<proteinExistence type="predicted"/>
<gene>
    <name evidence="1" type="ORF">QBC42DRAFT_175248</name>
</gene>
<organism evidence="1 2">
    <name type="scientific">Cladorrhinum samala</name>
    <dbReference type="NCBI Taxonomy" id="585594"/>
    <lineage>
        <taxon>Eukaryota</taxon>
        <taxon>Fungi</taxon>
        <taxon>Dikarya</taxon>
        <taxon>Ascomycota</taxon>
        <taxon>Pezizomycotina</taxon>
        <taxon>Sordariomycetes</taxon>
        <taxon>Sordariomycetidae</taxon>
        <taxon>Sordariales</taxon>
        <taxon>Podosporaceae</taxon>
        <taxon>Cladorrhinum</taxon>
    </lineage>
</organism>
<reference evidence="1" key="2">
    <citation type="submission" date="2023-06" db="EMBL/GenBank/DDBJ databases">
        <authorList>
            <consortium name="Lawrence Berkeley National Laboratory"/>
            <person name="Mondo S.J."/>
            <person name="Hensen N."/>
            <person name="Bonometti L."/>
            <person name="Westerberg I."/>
            <person name="Brannstrom I.O."/>
            <person name="Guillou S."/>
            <person name="Cros-Aarteil S."/>
            <person name="Calhoun S."/>
            <person name="Haridas S."/>
            <person name="Kuo A."/>
            <person name="Pangilinan J."/>
            <person name="Riley R."/>
            <person name="Labutti K."/>
            <person name="Andreopoulos B."/>
            <person name="Lipzen A."/>
            <person name="Chen C."/>
            <person name="Yanf M."/>
            <person name="Daum C."/>
            <person name="Ng V."/>
            <person name="Clum A."/>
            <person name="Steindorff A."/>
            <person name="Ohm R."/>
            <person name="Martin F."/>
            <person name="Silar P."/>
            <person name="Natvig D."/>
            <person name="Lalanne C."/>
            <person name="Gautier V."/>
            <person name="Ament-Velasquez S.L."/>
            <person name="Kruys A."/>
            <person name="Hutchinson M.I."/>
            <person name="Powell A.J."/>
            <person name="Barry K."/>
            <person name="Miller A.N."/>
            <person name="Grigoriev I.V."/>
            <person name="Debuchy R."/>
            <person name="Gladieux P."/>
            <person name="Thoren M.H."/>
            <person name="Johannesson H."/>
        </authorList>
    </citation>
    <scope>NUCLEOTIDE SEQUENCE</scope>
    <source>
        <strain evidence="1">PSN324</strain>
    </source>
</reference>
<keyword evidence="2" id="KW-1185">Reference proteome</keyword>
<comment type="caution">
    <text evidence="1">The sequence shown here is derived from an EMBL/GenBank/DDBJ whole genome shotgun (WGS) entry which is preliminary data.</text>
</comment>
<accession>A0AAV9HRW0</accession>
<protein>
    <submittedName>
        <fullName evidence="1">Uncharacterized protein</fullName>
    </submittedName>
</protein>
<evidence type="ECO:0000313" key="2">
    <source>
        <dbReference type="Proteomes" id="UP001321749"/>
    </source>
</evidence>
<evidence type="ECO:0000313" key="1">
    <source>
        <dbReference type="EMBL" id="KAK4462750.1"/>
    </source>
</evidence>
<sequence length="88" mass="9276">MCLQHDFVFKCSHRAFARFDNCPNLGRTCYGAGGTHNELYVPDICADCKTRPFDPNPLGRLNDPYLKRKAIGGGAAGSGSGGGGGGKN</sequence>